<evidence type="ECO:0000256" key="5">
    <source>
        <dbReference type="ARBA" id="ARBA00022806"/>
    </source>
</evidence>
<evidence type="ECO:0000313" key="17">
    <source>
        <dbReference type="EMBL" id="POF63064.1"/>
    </source>
</evidence>
<evidence type="ECO:0000256" key="6">
    <source>
        <dbReference type="ARBA" id="ARBA00022839"/>
    </source>
</evidence>
<protein>
    <recommendedName>
        <fullName evidence="12">DNA 3'-5' helicase</fullName>
        <ecNumber evidence="12">5.6.2.4</ecNumber>
    </recommendedName>
</protein>
<evidence type="ECO:0000313" key="18">
    <source>
        <dbReference type="Proteomes" id="UP000237344"/>
    </source>
</evidence>
<evidence type="ECO:0000256" key="11">
    <source>
        <dbReference type="ARBA" id="ARBA00034617"/>
    </source>
</evidence>
<evidence type="ECO:0000256" key="10">
    <source>
        <dbReference type="ARBA" id="ARBA00023235"/>
    </source>
</evidence>
<organism evidence="17 18">
    <name type="scientific">Novacetimonas maltaceti</name>
    <dbReference type="NCBI Taxonomy" id="1203393"/>
    <lineage>
        <taxon>Bacteria</taxon>
        <taxon>Pseudomonadati</taxon>
        <taxon>Pseudomonadota</taxon>
        <taxon>Alphaproteobacteria</taxon>
        <taxon>Acetobacterales</taxon>
        <taxon>Acetobacteraceae</taxon>
        <taxon>Novacetimonas</taxon>
    </lineage>
</organism>
<dbReference type="EMBL" id="POTC01000012">
    <property type="protein sequence ID" value="POF63064.1"/>
    <property type="molecule type" value="Genomic_DNA"/>
</dbReference>
<evidence type="ECO:0000256" key="7">
    <source>
        <dbReference type="ARBA" id="ARBA00022840"/>
    </source>
</evidence>
<dbReference type="PROSITE" id="PS51217">
    <property type="entry name" value="UVRD_HELICASE_CTER"/>
    <property type="match status" value="1"/>
</dbReference>
<dbReference type="PANTHER" id="PTHR11070:SF23">
    <property type="entry name" value="RECBCD ENZYME SUBUNIT RECB"/>
    <property type="match status" value="1"/>
</dbReference>
<dbReference type="GO" id="GO:0003677">
    <property type="term" value="F:DNA binding"/>
    <property type="evidence" value="ECO:0007669"/>
    <property type="project" value="UniProtKB-KW"/>
</dbReference>
<evidence type="ECO:0000259" key="16">
    <source>
        <dbReference type="PROSITE" id="PS51217"/>
    </source>
</evidence>
<evidence type="ECO:0000256" key="13">
    <source>
        <dbReference type="ARBA" id="ARBA00048988"/>
    </source>
</evidence>
<dbReference type="Gene3D" id="3.90.320.10">
    <property type="match status" value="1"/>
</dbReference>
<keyword evidence="18" id="KW-1185">Reference proteome</keyword>
<keyword evidence="9" id="KW-0234">DNA repair</keyword>
<keyword evidence="1" id="KW-0540">Nuclease</keyword>
<dbReference type="GO" id="GO:0005829">
    <property type="term" value="C:cytosol"/>
    <property type="evidence" value="ECO:0007669"/>
    <property type="project" value="TreeGrafter"/>
</dbReference>
<dbReference type="GO" id="GO:0000725">
    <property type="term" value="P:recombinational repair"/>
    <property type="evidence" value="ECO:0007669"/>
    <property type="project" value="TreeGrafter"/>
</dbReference>
<dbReference type="SUPFAM" id="SSF52540">
    <property type="entry name" value="P-loop containing nucleoside triphosphate hydrolases"/>
    <property type="match status" value="1"/>
</dbReference>
<dbReference type="Pfam" id="PF00580">
    <property type="entry name" value="UvrD-helicase"/>
    <property type="match status" value="1"/>
</dbReference>
<dbReference type="GO" id="GO:0016887">
    <property type="term" value="F:ATP hydrolysis activity"/>
    <property type="evidence" value="ECO:0007669"/>
    <property type="project" value="RHEA"/>
</dbReference>
<proteinExistence type="predicted"/>
<dbReference type="InterPro" id="IPR000212">
    <property type="entry name" value="DNA_helicase_UvrD/REP"/>
</dbReference>
<evidence type="ECO:0000256" key="9">
    <source>
        <dbReference type="ARBA" id="ARBA00023204"/>
    </source>
</evidence>
<evidence type="ECO:0000256" key="1">
    <source>
        <dbReference type="ARBA" id="ARBA00022722"/>
    </source>
</evidence>
<keyword evidence="8" id="KW-0238">DNA-binding</keyword>
<evidence type="ECO:0000256" key="4">
    <source>
        <dbReference type="ARBA" id="ARBA00022801"/>
    </source>
</evidence>
<comment type="caution">
    <text evidence="17">The sequence shown here is derived from an EMBL/GenBank/DDBJ whole genome shotgun (WGS) entry which is preliminary data.</text>
</comment>
<dbReference type="GO" id="GO:0009338">
    <property type="term" value="C:exodeoxyribonuclease V complex"/>
    <property type="evidence" value="ECO:0007669"/>
    <property type="project" value="TreeGrafter"/>
</dbReference>
<evidence type="ECO:0000256" key="12">
    <source>
        <dbReference type="ARBA" id="ARBA00034808"/>
    </source>
</evidence>
<gene>
    <name evidence="17" type="primary">uvrD1</name>
    <name evidence="17" type="ORF">KMAL_13020</name>
</gene>
<dbReference type="Pfam" id="PF12705">
    <property type="entry name" value="PDDEXK_1"/>
    <property type="match status" value="1"/>
</dbReference>
<dbReference type="Pfam" id="PF13361">
    <property type="entry name" value="UvrD_C"/>
    <property type="match status" value="2"/>
</dbReference>
<evidence type="ECO:0000256" key="14">
    <source>
        <dbReference type="PROSITE-ProRule" id="PRU00560"/>
    </source>
</evidence>
<dbReference type="RefSeq" id="WP_110094963.1">
    <property type="nucleotide sequence ID" value="NZ_NKUE01000012.1"/>
</dbReference>
<feature type="domain" description="UvrD-like helicase C-terminal" evidence="16">
    <location>
        <begin position="499"/>
        <end position="786"/>
    </location>
</feature>
<dbReference type="InterPro" id="IPR038726">
    <property type="entry name" value="PDDEXK_AddAB-type"/>
</dbReference>
<evidence type="ECO:0000256" key="3">
    <source>
        <dbReference type="ARBA" id="ARBA00022763"/>
    </source>
</evidence>
<sequence>MEQIRVPLKDDGARRAAIADISRSFLVEAGAGSGKTAVLAGRIVMLLAGGVHPRHVAAVTFTELAASELVMRIRAFVERLCQGDVPAELRVALPHGLDAAQRTSLAAAATSIDDMTCSTIHGFCQRLIGPYPVEADMDPGAVLVDPGQGGLIFDEITETWLRDVLSGHEDSLIATMAIEDPGGTLGEIREILHTLRAQPDLATPPLPDLHAVVADCMGALDAFMAFCRGEGQIEAETLALGAGFADLARSVRQLRDADTAACRIRLLRTPAPEGVRKGDGGWKTYRKKGKWKAAAAMAGESQAYGEQLNDRATMLYDACHETWQAVQSAVASHVFHDLVMQLRPVIDRFREHKRAVGLLDFDDLIRTARDLLRDHAQVRHALGQRFSHVLVDEFQDTDPTQTEIFWRLCGDPPSDAPDAPWAAWHIRPGALFLVGDPKQAIYRFRGADVGAYVQARDLFHTQHGTQGLLSITTNFRSCAPILDYVNDCFAHPLSARNGQPGFTSLDAFIAGRSAGACVIALDIPVAGGGDRGSVDAMRQAEARAVARMCAGLIGHETVRDRESGLPRPCRPGDIALLAPTGTGLHYYEEALEQLGIPVATQAGKGLFQRQEIQDLIALTRVLADAGDSLAFGALLRGPLVGLTDGELLDIVAAQPRGTDRPDRLPALRVTLDIAHVGHELARTVIEKLQVLRRRMHATTPYDLLAQAIDMLRVRPVLIERMGRQAERALANVDLFLTFAQAYDVRGLRAFADAMNTAWTDGARDAEGRPDAQEETVALYTVHAAKGLEWPIVMPLNTMSGTRSVKGMVIERGVGHIHAPLMGIPTTGYDAVCEEEAAEARREQIRLWYVALTRAREMLVLPRFDLPLSDRAWTSLLDLKITDLPSITLPEGNSHCVPQSDTVENLQTRERFVAEAETIVRATTRLIWKTPSRDEGATSPAMETPVPQIILPTADDGAGETYHPVSAPVVRGSSERGSILHKLLEEVLNHETPDTPDALKARAGTLLAEAGCPVVSDPAAGPEAGELAQSVLRALHAPEISRLRTVMVAEYPLYMVQGDAEATDVICGIADAVVPAADGTPEVIIDWKSDVNPSAATLAHYQAQVRAYMDMTGARQGLIVMATSGAVISLEAA</sequence>
<feature type="binding site" evidence="14">
    <location>
        <begin position="29"/>
        <end position="36"/>
    </location>
    <ligand>
        <name>ATP</name>
        <dbReference type="ChEBI" id="CHEBI:30616"/>
    </ligand>
</feature>
<keyword evidence="4 14" id="KW-0378">Hydrolase</keyword>
<keyword evidence="5 14" id="KW-0347">Helicase</keyword>
<keyword evidence="6" id="KW-0269">Exonuclease</keyword>
<dbReference type="GO" id="GO:0043138">
    <property type="term" value="F:3'-5' DNA helicase activity"/>
    <property type="evidence" value="ECO:0007669"/>
    <property type="project" value="UniProtKB-EC"/>
</dbReference>
<comment type="catalytic activity">
    <reaction evidence="13">
        <text>ATP + H2O = ADP + phosphate + H(+)</text>
        <dbReference type="Rhea" id="RHEA:13065"/>
        <dbReference type="ChEBI" id="CHEBI:15377"/>
        <dbReference type="ChEBI" id="CHEBI:15378"/>
        <dbReference type="ChEBI" id="CHEBI:30616"/>
        <dbReference type="ChEBI" id="CHEBI:43474"/>
        <dbReference type="ChEBI" id="CHEBI:456216"/>
        <dbReference type="EC" id="5.6.2.4"/>
    </reaction>
</comment>
<evidence type="ECO:0000256" key="8">
    <source>
        <dbReference type="ARBA" id="ARBA00023125"/>
    </source>
</evidence>
<dbReference type="Gene3D" id="3.40.50.300">
    <property type="entry name" value="P-loop containing nucleotide triphosphate hydrolases"/>
    <property type="match status" value="4"/>
</dbReference>
<accession>A0A2S3W2D1</accession>
<dbReference type="AlphaFoldDB" id="A0A2S3W2D1"/>
<dbReference type="EC" id="5.6.2.4" evidence="12"/>
<dbReference type="OrthoDB" id="9810135at2"/>
<dbReference type="InterPro" id="IPR027417">
    <property type="entry name" value="P-loop_NTPase"/>
</dbReference>
<evidence type="ECO:0000259" key="15">
    <source>
        <dbReference type="PROSITE" id="PS51198"/>
    </source>
</evidence>
<dbReference type="InterPro" id="IPR014017">
    <property type="entry name" value="DNA_helicase_UvrD-like_C"/>
</dbReference>
<dbReference type="PANTHER" id="PTHR11070">
    <property type="entry name" value="UVRD / RECB / PCRA DNA HELICASE FAMILY MEMBER"/>
    <property type="match status" value="1"/>
</dbReference>
<dbReference type="InterPro" id="IPR014016">
    <property type="entry name" value="UvrD-like_ATP-bd"/>
</dbReference>
<reference evidence="17 18" key="1">
    <citation type="submission" date="2018-01" db="EMBL/GenBank/DDBJ databases">
        <title>Draft Genome Sequence of Komagataeibacter maltaceti LMG 1529, a Vinegar Producing Acetic Acid Bacterium Isolated from Malt Vinegar Brewery Acetifiers.</title>
        <authorList>
            <person name="Zhang Q."/>
            <person name="Hollensteiner J."/>
            <person name="Poehlein A."/>
            <person name="Daniel R."/>
        </authorList>
    </citation>
    <scope>NUCLEOTIDE SEQUENCE [LARGE SCALE GENOMIC DNA]</scope>
    <source>
        <strain evidence="17 18">LMG 1529</strain>
    </source>
</reference>
<keyword evidence="10" id="KW-0413">Isomerase</keyword>
<keyword evidence="7 14" id="KW-0067">ATP-binding</keyword>
<dbReference type="GO" id="GO:0004527">
    <property type="term" value="F:exonuclease activity"/>
    <property type="evidence" value="ECO:0007669"/>
    <property type="project" value="UniProtKB-KW"/>
</dbReference>
<name>A0A2S3W2D1_9PROT</name>
<dbReference type="PROSITE" id="PS51198">
    <property type="entry name" value="UVRD_HELICASE_ATP_BIND"/>
    <property type="match status" value="1"/>
</dbReference>
<keyword evidence="3" id="KW-0227">DNA damage</keyword>
<evidence type="ECO:0000256" key="2">
    <source>
        <dbReference type="ARBA" id="ARBA00022741"/>
    </source>
</evidence>
<dbReference type="Proteomes" id="UP000237344">
    <property type="component" value="Unassembled WGS sequence"/>
</dbReference>
<feature type="domain" description="UvrD-like helicase ATP-binding" evidence="15">
    <location>
        <begin position="8"/>
        <end position="478"/>
    </location>
</feature>
<dbReference type="GO" id="GO:0005524">
    <property type="term" value="F:ATP binding"/>
    <property type="evidence" value="ECO:0007669"/>
    <property type="project" value="UniProtKB-UniRule"/>
</dbReference>
<dbReference type="InterPro" id="IPR011604">
    <property type="entry name" value="PDDEXK-like_dom_sf"/>
</dbReference>
<comment type="catalytic activity">
    <reaction evidence="11">
        <text>Couples ATP hydrolysis with the unwinding of duplex DNA by translocating in the 3'-5' direction.</text>
        <dbReference type="EC" id="5.6.2.4"/>
    </reaction>
</comment>
<keyword evidence="2 14" id="KW-0547">Nucleotide-binding</keyword>